<evidence type="ECO:0000313" key="3">
    <source>
        <dbReference type="Proteomes" id="UP000275078"/>
    </source>
</evidence>
<reference evidence="2 3" key="1">
    <citation type="journal article" date="2018" name="Nat. Ecol. Evol.">
        <title>Pezizomycetes genomes reveal the molecular basis of ectomycorrhizal truffle lifestyle.</title>
        <authorList>
            <person name="Murat C."/>
            <person name="Payen T."/>
            <person name="Noel B."/>
            <person name="Kuo A."/>
            <person name="Morin E."/>
            <person name="Chen J."/>
            <person name="Kohler A."/>
            <person name="Krizsan K."/>
            <person name="Balestrini R."/>
            <person name="Da Silva C."/>
            <person name="Montanini B."/>
            <person name="Hainaut M."/>
            <person name="Levati E."/>
            <person name="Barry K.W."/>
            <person name="Belfiori B."/>
            <person name="Cichocki N."/>
            <person name="Clum A."/>
            <person name="Dockter R.B."/>
            <person name="Fauchery L."/>
            <person name="Guy J."/>
            <person name="Iotti M."/>
            <person name="Le Tacon F."/>
            <person name="Lindquist E.A."/>
            <person name="Lipzen A."/>
            <person name="Malagnac F."/>
            <person name="Mello A."/>
            <person name="Molinier V."/>
            <person name="Miyauchi S."/>
            <person name="Poulain J."/>
            <person name="Riccioni C."/>
            <person name="Rubini A."/>
            <person name="Sitrit Y."/>
            <person name="Splivallo R."/>
            <person name="Traeger S."/>
            <person name="Wang M."/>
            <person name="Zifcakova L."/>
            <person name="Wipf D."/>
            <person name="Zambonelli A."/>
            <person name="Paolocci F."/>
            <person name="Nowrousian M."/>
            <person name="Ottonello S."/>
            <person name="Baldrian P."/>
            <person name="Spatafora J.W."/>
            <person name="Henrissat B."/>
            <person name="Nagy L.G."/>
            <person name="Aury J.M."/>
            <person name="Wincker P."/>
            <person name="Grigoriev I.V."/>
            <person name="Bonfante P."/>
            <person name="Martin F.M."/>
        </authorList>
    </citation>
    <scope>NUCLEOTIDE SEQUENCE [LARGE SCALE GENOMIC DNA]</scope>
    <source>
        <strain evidence="2 3">RN42</strain>
    </source>
</reference>
<gene>
    <name evidence="2" type="ORF">BJ508DRAFT_308163</name>
</gene>
<dbReference type="EMBL" id="ML119696">
    <property type="protein sequence ID" value="RPA79685.1"/>
    <property type="molecule type" value="Genomic_DNA"/>
</dbReference>
<feature type="region of interest" description="Disordered" evidence="1">
    <location>
        <begin position="111"/>
        <end position="157"/>
    </location>
</feature>
<proteinExistence type="predicted"/>
<accession>A0A3N4I0P7</accession>
<feature type="region of interest" description="Disordered" evidence="1">
    <location>
        <begin position="327"/>
        <end position="347"/>
    </location>
</feature>
<feature type="region of interest" description="Disordered" evidence="1">
    <location>
        <begin position="438"/>
        <end position="480"/>
    </location>
</feature>
<keyword evidence="3" id="KW-1185">Reference proteome</keyword>
<evidence type="ECO:0000313" key="2">
    <source>
        <dbReference type="EMBL" id="RPA79685.1"/>
    </source>
</evidence>
<evidence type="ECO:0000256" key="1">
    <source>
        <dbReference type="SAM" id="MobiDB-lite"/>
    </source>
</evidence>
<feature type="compositionally biased region" description="Polar residues" evidence="1">
    <location>
        <begin position="127"/>
        <end position="157"/>
    </location>
</feature>
<name>A0A3N4I0P7_ASCIM</name>
<feature type="compositionally biased region" description="Polar residues" evidence="1">
    <location>
        <begin position="213"/>
        <end position="231"/>
    </location>
</feature>
<organism evidence="2 3">
    <name type="scientific">Ascobolus immersus RN42</name>
    <dbReference type="NCBI Taxonomy" id="1160509"/>
    <lineage>
        <taxon>Eukaryota</taxon>
        <taxon>Fungi</taxon>
        <taxon>Dikarya</taxon>
        <taxon>Ascomycota</taxon>
        <taxon>Pezizomycotina</taxon>
        <taxon>Pezizomycetes</taxon>
        <taxon>Pezizales</taxon>
        <taxon>Ascobolaceae</taxon>
        <taxon>Ascobolus</taxon>
    </lineage>
</organism>
<protein>
    <submittedName>
        <fullName evidence="2">Uncharacterized protein</fullName>
    </submittedName>
</protein>
<dbReference type="Proteomes" id="UP000275078">
    <property type="component" value="Unassembled WGS sequence"/>
</dbReference>
<sequence length="721" mass="78533">MASTTNMDPAQPPVSNDRKARRVQKLHAKYAELPYVQRIGRIQRTIQIDNERKAIARSNSKVRRRALQRRLDRQREVAPAIRRVSSAPLASQLSARLSAQYLDDLVAPSTSSMSARPAIAGKGANEEGTTGHTAMNSAGDNGSDPQETSCKYHSRAASQPVEQTYHVVCDLGRHEQLQMHDAEAREGPSAAIANTPVDKNLNGADAICRTLSVSDSGVDNGPEKQSQQQPTAERPACDVGTGYETDESSYYAEPLPKKQPVGHPACGVGTGYETDESSYYAEPQSKNQSLAMVRPVPVRPSVPQSKKHSLAMVRPVSVQLSVPRTVNEPLRSGSVGSDYSGPTDDVDPDDACAVSRLHRSMVKKQTDILSESCYKMQMAREEYEEAISELPIGSQRSRMYRSPWPAPSGTVAKDQDELCTSDEELMMDALGPYYWPHDSPGPEDTEDASMSTEVPETRGSTPMGTSMNHHGPGRNPVSTQTAHVHDHTSVPVPTSFVSSLVPSSPYRVLPGPDWPMDVDALDVDTIKANRAHLLSVFGSAGLPCLLSGPQHRGSGVIVFATAGKYSVNKDEETYDELVNSHMPGTNSHGFLKLIHTPSQRKGSQEWTAVVVDVMDGRVLGAVESFDFFAAHGTSRHHPCPVNRHASRYSFVSAAAANGSDSPFMGCIRSILSYGHIIEVKLTWLSMMFNDNNGRYSWRGSFQWTALLCPSELQNNAGCHGQ</sequence>
<feature type="compositionally biased region" description="Polar residues" evidence="1">
    <location>
        <begin position="448"/>
        <end position="468"/>
    </location>
</feature>
<feature type="region of interest" description="Disordered" evidence="1">
    <location>
        <begin position="213"/>
        <end position="286"/>
    </location>
</feature>
<feature type="region of interest" description="Disordered" evidence="1">
    <location>
        <begin position="1"/>
        <end position="22"/>
    </location>
</feature>
<dbReference type="AlphaFoldDB" id="A0A3N4I0P7"/>